<evidence type="ECO:0000313" key="4">
    <source>
        <dbReference type="Proteomes" id="UP001168620"/>
    </source>
</evidence>
<name>A0ABT8FMC1_9ACTN</name>
<gene>
    <name evidence="3" type="ORF">QWY28_22870</name>
</gene>
<sequence>MKKSIAFLAALPLLFALAACGGDEPDSTSQSGSDATQADFNDADVSFAQNMIVHHQQALDMTDLAEGRDLDPEFQQLVDDIRTAQEPEIETMTSWLESWGEDVPESGMSGMDHGGMDMGDSMGGMMTEEDMSSLDAAEGDEFRTMFLEMMIGHHKGAIDMAKTEQANGSNAEAVALADDIVSAQEAEVAKMEDMLASS</sequence>
<dbReference type="Pfam" id="PF03713">
    <property type="entry name" value="DUF305"/>
    <property type="match status" value="1"/>
</dbReference>
<proteinExistence type="predicted"/>
<evidence type="ECO:0000313" key="3">
    <source>
        <dbReference type="EMBL" id="MDN4175821.1"/>
    </source>
</evidence>
<protein>
    <submittedName>
        <fullName evidence="3">DUF305 domain-containing protein</fullName>
    </submittedName>
</protein>
<keyword evidence="1" id="KW-0732">Signal</keyword>
<feature type="chain" id="PRO_5047020882" evidence="1">
    <location>
        <begin position="19"/>
        <end position="198"/>
    </location>
</feature>
<dbReference type="PANTHER" id="PTHR36933:SF1">
    <property type="entry name" value="SLL0788 PROTEIN"/>
    <property type="match status" value="1"/>
</dbReference>
<dbReference type="InterPro" id="IPR005183">
    <property type="entry name" value="DUF305_CopM-like"/>
</dbReference>
<feature type="signal peptide" evidence="1">
    <location>
        <begin position="1"/>
        <end position="18"/>
    </location>
</feature>
<feature type="domain" description="DUF305" evidence="2">
    <location>
        <begin position="44"/>
        <end position="195"/>
    </location>
</feature>
<dbReference type="PROSITE" id="PS51257">
    <property type="entry name" value="PROKAR_LIPOPROTEIN"/>
    <property type="match status" value="1"/>
</dbReference>
<dbReference type="EMBL" id="JAUHJQ010000027">
    <property type="protein sequence ID" value="MDN4175821.1"/>
    <property type="molecule type" value="Genomic_DNA"/>
</dbReference>
<keyword evidence="4" id="KW-1185">Reference proteome</keyword>
<dbReference type="PANTHER" id="PTHR36933">
    <property type="entry name" value="SLL0788 PROTEIN"/>
    <property type="match status" value="1"/>
</dbReference>
<dbReference type="Proteomes" id="UP001168620">
    <property type="component" value="Unassembled WGS sequence"/>
</dbReference>
<reference evidence="3" key="1">
    <citation type="submission" date="2023-06" db="EMBL/GenBank/DDBJ databases">
        <title>Draft genome sequence of Nocardioides sp. SOB77.</title>
        <authorList>
            <person name="Zhang G."/>
        </authorList>
    </citation>
    <scope>NUCLEOTIDE SEQUENCE</scope>
    <source>
        <strain evidence="3">SOB77</strain>
    </source>
</reference>
<dbReference type="Gene3D" id="1.20.1260.10">
    <property type="match status" value="1"/>
</dbReference>
<comment type="caution">
    <text evidence="3">The sequence shown here is derived from an EMBL/GenBank/DDBJ whole genome shotgun (WGS) entry which is preliminary data.</text>
</comment>
<dbReference type="RefSeq" id="WP_300955230.1">
    <property type="nucleotide sequence ID" value="NZ_JAUHJQ010000027.1"/>
</dbReference>
<accession>A0ABT8FMC1</accession>
<organism evidence="3 4">
    <name type="scientific">Nocardioides oceani</name>
    <dbReference type="NCBI Taxonomy" id="3058369"/>
    <lineage>
        <taxon>Bacteria</taxon>
        <taxon>Bacillati</taxon>
        <taxon>Actinomycetota</taxon>
        <taxon>Actinomycetes</taxon>
        <taxon>Propionibacteriales</taxon>
        <taxon>Nocardioidaceae</taxon>
        <taxon>Nocardioides</taxon>
    </lineage>
</organism>
<dbReference type="InterPro" id="IPR012347">
    <property type="entry name" value="Ferritin-like"/>
</dbReference>
<evidence type="ECO:0000256" key="1">
    <source>
        <dbReference type="SAM" id="SignalP"/>
    </source>
</evidence>
<evidence type="ECO:0000259" key="2">
    <source>
        <dbReference type="Pfam" id="PF03713"/>
    </source>
</evidence>